<organism evidence="2 3">
    <name type="scientific">Xylaria hypoxylon</name>
    <dbReference type="NCBI Taxonomy" id="37992"/>
    <lineage>
        <taxon>Eukaryota</taxon>
        <taxon>Fungi</taxon>
        <taxon>Dikarya</taxon>
        <taxon>Ascomycota</taxon>
        <taxon>Pezizomycotina</taxon>
        <taxon>Sordariomycetes</taxon>
        <taxon>Xylariomycetidae</taxon>
        <taxon>Xylariales</taxon>
        <taxon>Xylariaceae</taxon>
        <taxon>Xylaria</taxon>
    </lineage>
</organism>
<comment type="caution">
    <text evidence="2">The sequence shown here is derived from an EMBL/GenBank/DDBJ whole genome shotgun (WGS) entry which is preliminary data.</text>
</comment>
<accession>A0A4Z0ZA13</accession>
<keyword evidence="3" id="KW-1185">Reference proteome</keyword>
<dbReference type="EMBL" id="SKBN01000001">
    <property type="protein sequence ID" value="TGJ88740.1"/>
    <property type="molecule type" value="Genomic_DNA"/>
</dbReference>
<dbReference type="AlphaFoldDB" id="A0A4Z0ZA13"/>
<reference evidence="2 3" key="1">
    <citation type="submission" date="2019-03" db="EMBL/GenBank/DDBJ databases">
        <title>Draft genome sequence of Xylaria hypoxylon DSM 108379, a ubiquitous saprotrophic-parasitic fungi on hardwood.</title>
        <authorList>
            <person name="Buettner E."/>
            <person name="Leonhardt S."/>
            <person name="Gebauer A.M."/>
            <person name="Liers C."/>
            <person name="Hofrichter M."/>
            <person name="Kellner H."/>
        </authorList>
    </citation>
    <scope>NUCLEOTIDE SEQUENCE [LARGE SCALE GENOMIC DNA]</scope>
    <source>
        <strain evidence="2 3">DSM 108379</strain>
    </source>
</reference>
<evidence type="ECO:0000313" key="3">
    <source>
        <dbReference type="Proteomes" id="UP000297716"/>
    </source>
</evidence>
<gene>
    <name evidence="2" type="ORF">E0Z10_g46</name>
</gene>
<feature type="compositionally biased region" description="Basic and acidic residues" evidence="1">
    <location>
        <begin position="331"/>
        <end position="364"/>
    </location>
</feature>
<name>A0A4Z0ZA13_9PEZI</name>
<evidence type="ECO:0008006" key="4">
    <source>
        <dbReference type="Google" id="ProtNLM"/>
    </source>
</evidence>
<dbReference type="OrthoDB" id="5426765at2759"/>
<feature type="region of interest" description="Disordered" evidence="1">
    <location>
        <begin position="324"/>
        <end position="364"/>
    </location>
</feature>
<dbReference type="CDD" id="cd00303">
    <property type="entry name" value="retropepsin_like"/>
    <property type="match status" value="1"/>
</dbReference>
<dbReference type="Proteomes" id="UP000297716">
    <property type="component" value="Unassembled WGS sequence"/>
</dbReference>
<sequence length="364" mass="41500">MAEGFALAAGVLSLATFSQTTLLLVLDIARSQTRVLSLREEIVILQSILKDCGEIVDSEASVPNTVQGALGLCHLKQLALLETLEKIMPATRDSRFRRIIKPFMIAIEEPRVMAAYDSFRSTVLMLRDLTSDSTMALLLSEGGLASDMMGRHSDRDGHDPSDRDQLTVMKGLEFSTNGRQKRNELYMDFVSLMQFDFTRDLILIIEVAGGEGLDKFEFVPLRNKVDTASDENFISRKVLEKYKMDMGKLVQIPEEDRRQRTLEGIGGYFTPEQETKLRWHKLNDRKQRQGTFIVMDDPPFDVLIGSKQFANECRPSAMYGFGRYMSKAKRKDQDDEHRQRRKDAENEVKAQLAEAKKMNERRSV</sequence>
<protein>
    <recommendedName>
        <fullName evidence="4">Fungal N-terminal domain-containing protein</fullName>
    </recommendedName>
</protein>
<proteinExistence type="predicted"/>
<evidence type="ECO:0000256" key="1">
    <source>
        <dbReference type="SAM" id="MobiDB-lite"/>
    </source>
</evidence>
<evidence type="ECO:0000313" key="2">
    <source>
        <dbReference type="EMBL" id="TGJ88740.1"/>
    </source>
</evidence>